<dbReference type="InterPro" id="IPR036890">
    <property type="entry name" value="HATPase_C_sf"/>
</dbReference>
<dbReference type="PANTHER" id="PTHR32387">
    <property type="entry name" value="WU:FJ29H11"/>
    <property type="match status" value="1"/>
</dbReference>
<protein>
    <submittedName>
        <fullName evidence="2">Uncharacterized protein</fullName>
    </submittedName>
</protein>
<evidence type="ECO:0000313" key="2">
    <source>
        <dbReference type="EMBL" id="KAK8038632.1"/>
    </source>
</evidence>
<feature type="compositionally biased region" description="Low complexity" evidence="1">
    <location>
        <begin position="1440"/>
        <end position="1459"/>
    </location>
</feature>
<dbReference type="EMBL" id="JAQQWK010000006">
    <property type="protein sequence ID" value="KAK8038632.1"/>
    <property type="molecule type" value="Genomic_DNA"/>
</dbReference>
<sequence>MDVIPTPKDRQSAKDLVESISKEHGHLSDEKLKDLRPELRREIQEAFLKKDLMIGSSTSDAEYRLSKNLYTSKARFVFELLQNADDNSYEVTKSFGLEPFVSFQVYPRRIVVECNEDGFTHENLSAICSVGQSSKKGAQGYIGEKGIGFKSVFMAAWKVHIQSGAFSFFFVHKPGGSGMGMISPIWGDADEELPPSPLTRITLYLHETGDEDAMAKTRQTIESQFEELQETFLLFMKNLRKIHVTFHDEMGERTSSASYSVEKPRPNYAVLRRSKSKNNNTEDEAKYFHVTTHEATNLAKNDNRTYSDEEEYSRAYSKSQVILAFPLTQASEPIVKPQDLFVFLPVRPTVFPFLIQADFVTDAARQDIVRDSLRNLSLLGGVADAFIEAVLQFCQHDTLRYQWMRYLPDKTEKTLGTLWTSLIDRIETRLRKSPVLEGRLRPRQLRLISDMYHIIETVLDDEGNPLFEDIKGDRIISSSYAKTDENLLISYGLKKVSGQDVLDLVRQDLAQGANSRMHSRLATEGWHERAARLIHQLFTMKWQAGMAGFRELSLLPLDDGTWASASSGTVYFAHAGTLEIPPLRLRLISKNATTPNRKILFTDLGVQEATTGLVRELILRNYPDPGLPRPFAVSLTASKRHLKFLYLSHHLKGEEKTDYPRLALFDHEQKLCKPSVTTVYIKNDEPYGPWKLFQETADGGGFGRGPATPPGQELTWLQWLYKELKVQKVVNIGSNELSPDGQYLQRYRPEMFLTCLRLWAQDKAAGSVQYLKTTEVLCRGNRQVPFQLAYFPTDILQRRVDRFLPPGAFFPWLWLDTEAATEAAPEAIPLQWKSFLSKVGVGTPSSDVGFALDMLKYFVEAVMDMANGNDVRIFELYEHISIELRGAKAEEARNQGKATAQIRKFFAENRCIYVPNISGKGCTWAFPNECVWKAPQPLVCKEALECLYKKDKNFANFKHLSGFFADTLEIGNCSLQILLDELRVLRMSECDDIDTISGIYAGLQAMKTPSFLVKDVVRNAFEDGALIYVPFDDDTSAWYKPSQCVWSSAARLRGRISLNDEYGKFEDLFVNLLGVRQVDLQMAVDELGEIARNPTATIEEVKESIQTVNSLLPSSSHPPSPQGVVDGRIFPIRTPSGMITVVSKAVEFFIADRESLRSAFQTKVKFLDFSLEEVVRLQPFLEWAGLESRYLSRCVSEMTSFHGGAANPTTNPERQIRNRGHALLRIAIHFNSPRVQGLNGPHHFYGMMKSAELYETNGISSDLVLSQDNVSHTVEGKIQTLHIDESRESLKVYVPQHKDDQEYIFTNVLSQRLFEWMMEHPVTHISGGSRDLIRDGTTATRDIMLAPISRLDRALDYNGISMIDIENTDENTVVAEPKSPSTPMRAAGESPEPTDSDSDLPQTPSTINAGLPIGPEGAGTPGRSRVPSSPSGRQQDAPSRRLSSSPSAARSGATPAPGGVTIREYVTLLNNVIEQGRRNIIPTRGAFDMSLLQSRIPGAAGSTNWGLGSLPPLERDLKVGAAGELYVFELLVNLNQPRSLPGFSRANWQSNIRSHVTVHPEYRTMPPWLGRETSDLVYNDTEGALTECLIDRGFLSGVLGRGHDRSTSWK</sequence>
<dbReference type="Proteomes" id="UP001444661">
    <property type="component" value="Unassembled WGS sequence"/>
</dbReference>
<dbReference type="PANTHER" id="PTHR32387:SF0">
    <property type="entry name" value="PROTEIN NO VEIN"/>
    <property type="match status" value="1"/>
</dbReference>
<accession>A0ABR1SWQ2</accession>
<name>A0ABR1SWQ2_9PEZI</name>
<feature type="compositionally biased region" description="Low complexity" evidence="1">
    <location>
        <begin position="1421"/>
        <end position="1433"/>
    </location>
</feature>
<dbReference type="NCBIfam" id="NF047352">
    <property type="entry name" value="P_loop_sacsin"/>
    <property type="match status" value="1"/>
</dbReference>
<dbReference type="Gene3D" id="3.30.565.10">
    <property type="entry name" value="Histidine kinase-like ATPase, C-terminal domain"/>
    <property type="match status" value="1"/>
</dbReference>
<comment type="caution">
    <text evidence="2">The sequence shown here is derived from an EMBL/GenBank/DDBJ whole genome shotgun (WGS) entry which is preliminary data.</text>
</comment>
<gene>
    <name evidence="2" type="ORF">PG993_007043</name>
</gene>
<reference evidence="2 3" key="1">
    <citation type="submission" date="2023-01" db="EMBL/GenBank/DDBJ databases">
        <title>Analysis of 21 Apiospora genomes using comparative genomics revels a genus with tremendous synthesis potential of carbohydrate active enzymes and secondary metabolites.</title>
        <authorList>
            <person name="Sorensen T."/>
        </authorList>
    </citation>
    <scope>NUCLEOTIDE SEQUENCE [LARGE SCALE GENOMIC DNA]</scope>
    <source>
        <strain evidence="2 3">CBS 33761</strain>
    </source>
</reference>
<proteinExistence type="predicted"/>
<feature type="compositionally biased region" description="Polar residues" evidence="1">
    <location>
        <begin position="1399"/>
        <end position="1408"/>
    </location>
</feature>
<dbReference type="SUPFAM" id="SSF55874">
    <property type="entry name" value="ATPase domain of HSP90 chaperone/DNA topoisomerase II/histidine kinase"/>
    <property type="match status" value="1"/>
</dbReference>
<keyword evidence="3" id="KW-1185">Reference proteome</keyword>
<evidence type="ECO:0000256" key="1">
    <source>
        <dbReference type="SAM" id="MobiDB-lite"/>
    </source>
</evidence>
<evidence type="ECO:0000313" key="3">
    <source>
        <dbReference type="Proteomes" id="UP001444661"/>
    </source>
</evidence>
<organism evidence="2 3">
    <name type="scientific">Apiospora rasikravindrae</name>
    <dbReference type="NCBI Taxonomy" id="990691"/>
    <lineage>
        <taxon>Eukaryota</taxon>
        <taxon>Fungi</taxon>
        <taxon>Dikarya</taxon>
        <taxon>Ascomycota</taxon>
        <taxon>Pezizomycotina</taxon>
        <taxon>Sordariomycetes</taxon>
        <taxon>Xylariomycetidae</taxon>
        <taxon>Amphisphaeriales</taxon>
        <taxon>Apiosporaceae</taxon>
        <taxon>Apiospora</taxon>
    </lineage>
</organism>
<feature type="region of interest" description="Disordered" evidence="1">
    <location>
        <begin position="1368"/>
        <end position="1459"/>
    </location>
</feature>
<dbReference type="InterPro" id="IPR052957">
    <property type="entry name" value="Auxin_embryo_med"/>
</dbReference>